<dbReference type="EMBL" id="CP045894">
    <property type="protein sequence ID" value="QQP54511.1"/>
    <property type="molecule type" value="Genomic_DNA"/>
</dbReference>
<name>A0A7T8KEN3_CALRO</name>
<dbReference type="Proteomes" id="UP000595437">
    <property type="component" value="Chromosome 5"/>
</dbReference>
<dbReference type="AlphaFoldDB" id="A0A7T8KEN3"/>
<evidence type="ECO:0000313" key="1">
    <source>
        <dbReference type="EMBL" id="QQP54511.1"/>
    </source>
</evidence>
<proteinExistence type="predicted"/>
<gene>
    <name evidence="1" type="ORF">FKW44_007361</name>
</gene>
<protein>
    <recommendedName>
        <fullName evidence="3">Resolvase HTH domain-containing protein</fullName>
    </recommendedName>
</protein>
<reference evidence="2" key="1">
    <citation type="submission" date="2021-01" db="EMBL/GenBank/DDBJ databases">
        <title>Caligus Genome Assembly.</title>
        <authorList>
            <person name="Gallardo-Escarate C."/>
        </authorList>
    </citation>
    <scope>NUCLEOTIDE SEQUENCE [LARGE SCALE GENOMIC DNA]</scope>
</reference>
<sequence length="49" mass="5779">MEQEKRSAIIVLARAGRTTSEIIKTTKLPRSKVFRVLNRHYKQCYQDTL</sequence>
<evidence type="ECO:0000313" key="2">
    <source>
        <dbReference type="Proteomes" id="UP000595437"/>
    </source>
</evidence>
<accession>A0A7T8KEN3</accession>
<organism evidence="1 2">
    <name type="scientific">Caligus rogercresseyi</name>
    <name type="common">Sea louse</name>
    <dbReference type="NCBI Taxonomy" id="217165"/>
    <lineage>
        <taxon>Eukaryota</taxon>
        <taxon>Metazoa</taxon>
        <taxon>Ecdysozoa</taxon>
        <taxon>Arthropoda</taxon>
        <taxon>Crustacea</taxon>
        <taxon>Multicrustacea</taxon>
        <taxon>Hexanauplia</taxon>
        <taxon>Copepoda</taxon>
        <taxon>Siphonostomatoida</taxon>
        <taxon>Caligidae</taxon>
        <taxon>Caligus</taxon>
    </lineage>
</organism>
<evidence type="ECO:0008006" key="3">
    <source>
        <dbReference type="Google" id="ProtNLM"/>
    </source>
</evidence>
<keyword evidence="2" id="KW-1185">Reference proteome</keyword>